<dbReference type="FunFam" id="1.10.357.110:FF:000008">
    <property type="entry name" value="VPS53 subunit of GARP complex"/>
    <property type="match status" value="1"/>
</dbReference>
<dbReference type="PANTHER" id="PTHR12820">
    <property type="entry name" value="VACUOLAR SORTING PROTEIN 53"/>
    <property type="match status" value="1"/>
</dbReference>
<accession>A0A4U5V435</accession>
<dbReference type="Pfam" id="PF16854">
    <property type="entry name" value="VPS53_C"/>
    <property type="match status" value="1"/>
</dbReference>
<evidence type="ECO:0000313" key="3">
    <source>
        <dbReference type="EMBL" id="TKS81105.1"/>
    </source>
</evidence>
<dbReference type="PANTHER" id="PTHR12820:SF0">
    <property type="entry name" value="VACUOLAR PROTEIN SORTING-ASSOCIATED PROTEIN 53 HOMOLOG"/>
    <property type="match status" value="1"/>
</dbReference>
<dbReference type="GO" id="GO:0000938">
    <property type="term" value="C:GARP complex"/>
    <property type="evidence" value="ECO:0007669"/>
    <property type="project" value="InterPro"/>
</dbReference>
<feature type="region of interest" description="Disordered" evidence="1">
    <location>
        <begin position="266"/>
        <end position="296"/>
    </location>
</feature>
<dbReference type="InterPro" id="IPR031745">
    <property type="entry name" value="Vps53_C"/>
</dbReference>
<keyword evidence="4" id="KW-1185">Reference proteome</keyword>
<organism evidence="3 4">
    <name type="scientific">Collichthys lucidus</name>
    <name type="common">Big head croaker</name>
    <name type="synonym">Sciaena lucida</name>
    <dbReference type="NCBI Taxonomy" id="240159"/>
    <lineage>
        <taxon>Eukaryota</taxon>
        <taxon>Metazoa</taxon>
        <taxon>Chordata</taxon>
        <taxon>Craniata</taxon>
        <taxon>Vertebrata</taxon>
        <taxon>Euteleostomi</taxon>
        <taxon>Actinopterygii</taxon>
        <taxon>Neopterygii</taxon>
        <taxon>Teleostei</taxon>
        <taxon>Neoteleostei</taxon>
        <taxon>Acanthomorphata</taxon>
        <taxon>Eupercaria</taxon>
        <taxon>Sciaenidae</taxon>
        <taxon>Collichthys</taxon>
    </lineage>
</organism>
<evidence type="ECO:0000259" key="2">
    <source>
        <dbReference type="Pfam" id="PF16854"/>
    </source>
</evidence>
<feature type="domain" description="Vps53 C-terminal" evidence="2">
    <location>
        <begin position="167"/>
        <end position="251"/>
    </location>
</feature>
<evidence type="ECO:0000256" key="1">
    <source>
        <dbReference type="SAM" id="MobiDB-lite"/>
    </source>
</evidence>
<dbReference type="Gene3D" id="1.10.357.110">
    <property type="entry name" value="Vacuolar protein sorting-associated protein 53, C-terminus"/>
    <property type="match status" value="1"/>
</dbReference>
<reference evidence="3 4" key="1">
    <citation type="submission" date="2019-01" db="EMBL/GenBank/DDBJ databases">
        <title>Genome Assembly of Collichthys lucidus.</title>
        <authorList>
            <person name="Cai M."/>
            <person name="Xiao S."/>
        </authorList>
    </citation>
    <scope>NUCLEOTIDE SEQUENCE [LARGE SCALE GENOMIC DNA]</scope>
    <source>
        <strain evidence="3">JT15FE1705JMU</strain>
        <tissue evidence="3">Muscle</tissue>
    </source>
</reference>
<dbReference type="Proteomes" id="UP000298787">
    <property type="component" value="Chromosome 13"/>
</dbReference>
<dbReference type="InterPro" id="IPR039766">
    <property type="entry name" value="Vps53"/>
</dbReference>
<protein>
    <submittedName>
        <fullName evidence="3">Vacuolar protein sorting-associated protein 53-like protein</fullName>
    </submittedName>
</protein>
<evidence type="ECO:0000313" key="4">
    <source>
        <dbReference type="Proteomes" id="UP000298787"/>
    </source>
</evidence>
<proteinExistence type="predicted"/>
<dbReference type="GO" id="GO:0042147">
    <property type="term" value="P:retrograde transport, endosome to Golgi"/>
    <property type="evidence" value="ECO:0007669"/>
    <property type="project" value="InterPro"/>
</dbReference>
<dbReference type="GO" id="GO:0005829">
    <property type="term" value="C:cytosol"/>
    <property type="evidence" value="ECO:0007669"/>
    <property type="project" value="GOC"/>
</dbReference>
<dbReference type="AlphaFoldDB" id="A0A4U5V435"/>
<dbReference type="EMBL" id="CM014090">
    <property type="protein sequence ID" value="TKS81105.1"/>
    <property type="molecule type" value="Genomic_DNA"/>
</dbReference>
<dbReference type="STRING" id="240159.A0A4U5V435"/>
<dbReference type="InterPro" id="IPR038260">
    <property type="entry name" value="Vps53_C_sf"/>
</dbReference>
<name>A0A4U5V435_COLLU</name>
<sequence>MPMRGEATGRHLVPERPHYYGCSHSSITINLNHKDIKGEHRHNLLSRTLCHRSSSNSGGLTISSLLKEKEGSEAAKFTVDELCLICSILSTAEYCLATTQQASAHNCTRIRRAVASRLEEKLKEKVDKVLMERINLTGEMDTFSTSFIPKFINHLFRCKPISMVGAEQLLLDTHSLKTVLLDLPSIGSQVLRKAPASYTKIVVKGMTRAEMILKVVMAPHEPPVVFVDNYIKLLADGNPETFQKILDMKGLKRSEQSSMLELFRQRLPTPPPGATAAPLCPSVPPPLNRNPPASAN</sequence>
<gene>
    <name evidence="3" type="ORF">D9C73_015209</name>
</gene>